<dbReference type="AlphaFoldDB" id="A0A9P6E635"/>
<keyword evidence="2" id="KW-0812">Transmembrane</keyword>
<evidence type="ECO:0000313" key="4">
    <source>
        <dbReference type="EMBL" id="KAF9523222.1"/>
    </source>
</evidence>
<sequence length="362" mass="37578">MQLKMLSITLVVIAVASGSLAQVTGTYPAVPLISKHYASPADLPYKVDTDTGLVRGQQTGYNICNSTTENQQSLCQTFYFNAHDDFCLTAPPNPGKTVADQEGEMVAWCSKKGHGTRLIPNGAIKGLEFRKTPDYIQIVGKIDQTLINIPEGDYGGEMDSGGADGRGNPMGGVFFSTAWGGSSPIQASHWTCFMGGDMFGCKACDPSKSNPRRHCEHIYDRIGIVWNMPSNAKEGEFVSCDADNAEFVGVYTSNGQVLTYTQPPESLGAISTMPYTPTIPPSSNCKTFASTQLFAALPTGSSSGSTSGTITGSGGSSKPTGSASATGSGSAGAKPTDSGAEAIAVSAAASVLGVLFAALFLA</sequence>
<name>A0A9P6E635_9AGAR</name>
<keyword evidence="2" id="KW-1133">Transmembrane helix</keyword>
<proteinExistence type="predicted"/>
<feature type="chain" id="PRO_5040320042" evidence="3">
    <location>
        <begin position="22"/>
        <end position="362"/>
    </location>
</feature>
<accession>A0A9P6E635</accession>
<dbReference type="OrthoDB" id="2564904at2759"/>
<evidence type="ECO:0000256" key="2">
    <source>
        <dbReference type="SAM" id="Phobius"/>
    </source>
</evidence>
<reference evidence="4" key="1">
    <citation type="submission" date="2020-11" db="EMBL/GenBank/DDBJ databases">
        <authorList>
            <consortium name="DOE Joint Genome Institute"/>
            <person name="Ahrendt S."/>
            <person name="Riley R."/>
            <person name="Andreopoulos W."/>
            <person name="Labutti K."/>
            <person name="Pangilinan J."/>
            <person name="Ruiz-Duenas F.J."/>
            <person name="Barrasa J.M."/>
            <person name="Sanchez-Garcia M."/>
            <person name="Camarero S."/>
            <person name="Miyauchi S."/>
            <person name="Serrano A."/>
            <person name="Linde D."/>
            <person name="Babiker R."/>
            <person name="Drula E."/>
            <person name="Ayuso-Fernandez I."/>
            <person name="Pacheco R."/>
            <person name="Padilla G."/>
            <person name="Ferreira P."/>
            <person name="Barriuso J."/>
            <person name="Kellner H."/>
            <person name="Castanera R."/>
            <person name="Alfaro M."/>
            <person name="Ramirez L."/>
            <person name="Pisabarro A.G."/>
            <person name="Kuo A."/>
            <person name="Tritt A."/>
            <person name="Lipzen A."/>
            <person name="He G."/>
            <person name="Yan M."/>
            <person name="Ng V."/>
            <person name="Cullen D."/>
            <person name="Martin F."/>
            <person name="Rosso M.-N."/>
            <person name="Henrissat B."/>
            <person name="Hibbett D."/>
            <person name="Martinez A.T."/>
            <person name="Grigoriev I.V."/>
        </authorList>
    </citation>
    <scope>NUCLEOTIDE SEQUENCE</scope>
    <source>
        <strain evidence="4">CBS 506.95</strain>
    </source>
</reference>
<evidence type="ECO:0000256" key="1">
    <source>
        <dbReference type="SAM" id="MobiDB-lite"/>
    </source>
</evidence>
<protein>
    <submittedName>
        <fullName evidence="4">Uncharacterized protein</fullName>
    </submittedName>
</protein>
<feature type="region of interest" description="Disordered" evidence="1">
    <location>
        <begin position="299"/>
        <end position="336"/>
    </location>
</feature>
<keyword evidence="3" id="KW-0732">Signal</keyword>
<organism evidence="4 5">
    <name type="scientific">Crepidotus variabilis</name>
    <dbReference type="NCBI Taxonomy" id="179855"/>
    <lineage>
        <taxon>Eukaryota</taxon>
        <taxon>Fungi</taxon>
        <taxon>Dikarya</taxon>
        <taxon>Basidiomycota</taxon>
        <taxon>Agaricomycotina</taxon>
        <taxon>Agaricomycetes</taxon>
        <taxon>Agaricomycetidae</taxon>
        <taxon>Agaricales</taxon>
        <taxon>Agaricineae</taxon>
        <taxon>Crepidotaceae</taxon>
        <taxon>Crepidotus</taxon>
    </lineage>
</organism>
<gene>
    <name evidence="4" type="ORF">CPB83DRAFT_863218</name>
</gene>
<keyword evidence="5" id="KW-1185">Reference proteome</keyword>
<comment type="caution">
    <text evidence="4">The sequence shown here is derived from an EMBL/GenBank/DDBJ whole genome shotgun (WGS) entry which is preliminary data.</text>
</comment>
<feature type="transmembrane region" description="Helical" evidence="2">
    <location>
        <begin position="342"/>
        <end position="361"/>
    </location>
</feature>
<dbReference type="Proteomes" id="UP000807306">
    <property type="component" value="Unassembled WGS sequence"/>
</dbReference>
<feature type="signal peptide" evidence="3">
    <location>
        <begin position="1"/>
        <end position="21"/>
    </location>
</feature>
<dbReference type="EMBL" id="MU157922">
    <property type="protein sequence ID" value="KAF9523222.1"/>
    <property type="molecule type" value="Genomic_DNA"/>
</dbReference>
<evidence type="ECO:0000313" key="5">
    <source>
        <dbReference type="Proteomes" id="UP000807306"/>
    </source>
</evidence>
<evidence type="ECO:0000256" key="3">
    <source>
        <dbReference type="SAM" id="SignalP"/>
    </source>
</evidence>
<keyword evidence="2" id="KW-0472">Membrane</keyword>